<dbReference type="PANTHER" id="PTHR30055">
    <property type="entry name" value="HTH-TYPE TRANSCRIPTIONAL REGULATOR RUTR"/>
    <property type="match status" value="1"/>
</dbReference>
<accession>A0A918WRZ0</accession>
<evidence type="ECO:0000256" key="2">
    <source>
        <dbReference type="PROSITE-ProRule" id="PRU00335"/>
    </source>
</evidence>
<gene>
    <name evidence="4" type="ORF">GCM10010334_00750</name>
</gene>
<evidence type="ECO:0000313" key="4">
    <source>
        <dbReference type="EMBL" id="GHC76795.1"/>
    </source>
</evidence>
<dbReference type="GO" id="GO:0003700">
    <property type="term" value="F:DNA-binding transcription factor activity"/>
    <property type="evidence" value="ECO:0007669"/>
    <property type="project" value="TreeGrafter"/>
</dbReference>
<feature type="DNA-binding region" description="H-T-H motif" evidence="2">
    <location>
        <begin position="28"/>
        <end position="47"/>
    </location>
</feature>
<dbReference type="SUPFAM" id="SSF46689">
    <property type="entry name" value="Homeodomain-like"/>
    <property type="match status" value="1"/>
</dbReference>
<dbReference type="EMBL" id="BMVC01000001">
    <property type="protein sequence ID" value="GHC76795.1"/>
    <property type="molecule type" value="Genomic_DNA"/>
</dbReference>
<reference evidence="4" key="1">
    <citation type="journal article" date="2014" name="Int. J. Syst. Evol. Microbiol.">
        <title>Complete genome sequence of Corynebacterium casei LMG S-19264T (=DSM 44701T), isolated from a smear-ripened cheese.</title>
        <authorList>
            <consortium name="US DOE Joint Genome Institute (JGI-PGF)"/>
            <person name="Walter F."/>
            <person name="Albersmeier A."/>
            <person name="Kalinowski J."/>
            <person name="Ruckert C."/>
        </authorList>
    </citation>
    <scope>NUCLEOTIDE SEQUENCE</scope>
    <source>
        <strain evidence="4">JCM 4637</strain>
    </source>
</reference>
<dbReference type="PROSITE" id="PS50977">
    <property type="entry name" value="HTH_TETR_2"/>
    <property type="match status" value="1"/>
</dbReference>
<dbReference type="InterPro" id="IPR001647">
    <property type="entry name" value="HTH_TetR"/>
</dbReference>
<feature type="domain" description="HTH tetR-type" evidence="3">
    <location>
        <begin position="5"/>
        <end position="65"/>
    </location>
</feature>
<sequence length="193" mass="21442">MARNPERRNALLDAAIEVLTDEGARGLTFRAVDARAGTPTGTASNYFADRDALLAQTATRVNERMVPDPEHVASLMAAEPSRELIVHLMRDLVRRMTAERSGYLAMLELRLEATRRPALREELNRTVREQYDGNLQFHLASGLPGDADAMRVLYLAMTGLLVEHFTLPEMLSDTPEALDELVAVTVERIFPAA</sequence>
<organism evidence="4 5">
    <name type="scientific">Streptomyces finlayi</name>
    <dbReference type="NCBI Taxonomy" id="67296"/>
    <lineage>
        <taxon>Bacteria</taxon>
        <taxon>Bacillati</taxon>
        <taxon>Actinomycetota</taxon>
        <taxon>Actinomycetes</taxon>
        <taxon>Kitasatosporales</taxon>
        <taxon>Streptomycetaceae</taxon>
        <taxon>Streptomyces</taxon>
    </lineage>
</organism>
<dbReference type="InterPro" id="IPR009057">
    <property type="entry name" value="Homeodomain-like_sf"/>
</dbReference>
<comment type="caution">
    <text evidence="4">The sequence shown here is derived from an EMBL/GenBank/DDBJ whole genome shotgun (WGS) entry which is preliminary data.</text>
</comment>
<evidence type="ECO:0000259" key="3">
    <source>
        <dbReference type="PROSITE" id="PS50977"/>
    </source>
</evidence>
<dbReference type="AlphaFoldDB" id="A0A918WRZ0"/>
<dbReference type="Pfam" id="PF17940">
    <property type="entry name" value="TetR_C_31"/>
    <property type="match status" value="1"/>
</dbReference>
<reference evidence="4" key="2">
    <citation type="submission" date="2020-09" db="EMBL/GenBank/DDBJ databases">
        <authorList>
            <person name="Sun Q."/>
            <person name="Ohkuma M."/>
        </authorList>
    </citation>
    <scope>NUCLEOTIDE SEQUENCE</scope>
    <source>
        <strain evidence="4">JCM 4637</strain>
    </source>
</reference>
<proteinExistence type="predicted"/>
<dbReference type="Proteomes" id="UP000638353">
    <property type="component" value="Unassembled WGS sequence"/>
</dbReference>
<dbReference type="Pfam" id="PF00440">
    <property type="entry name" value="TetR_N"/>
    <property type="match status" value="1"/>
</dbReference>
<protein>
    <submittedName>
        <fullName evidence="4">TetR family transcriptional regulator</fullName>
    </submittedName>
</protein>
<name>A0A918WRZ0_9ACTN</name>
<evidence type="ECO:0000256" key="1">
    <source>
        <dbReference type="ARBA" id="ARBA00023125"/>
    </source>
</evidence>
<dbReference type="InterPro" id="IPR050109">
    <property type="entry name" value="HTH-type_TetR-like_transc_reg"/>
</dbReference>
<dbReference type="Gene3D" id="1.10.357.10">
    <property type="entry name" value="Tetracycline Repressor, domain 2"/>
    <property type="match status" value="1"/>
</dbReference>
<evidence type="ECO:0000313" key="5">
    <source>
        <dbReference type="Proteomes" id="UP000638353"/>
    </source>
</evidence>
<keyword evidence="1 2" id="KW-0238">DNA-binding</keyword>
<dbReference type="GO" id="GO:0000976">
    <property type="term" value="F:transcription cis-regulatory region binding"/>
    <property type="evidence" value="ECO:0007669"/>
    <property type="project" value="TreeGrafter"/>
</dbReference>
<dbReference type="InterPro" id="IPR041583">
    <property type="entry name" value="TetR_C_31"/>
</dbReference>
<dbReference type="PANTHER" id="PTHR30055:SF231">
    <property type="entry name" value="TRANSCRIPTIONAL REGULATORY PROTEIN (PROBABLY DEOR-FAMILY)-RELATED"/>
    <property type="match status" value="1"/>
</dbReference>
<dbReference type="RefSeq" id="WP_189820631.1">
    <property type="nucleotide sequence ID" value="NZ_BMVC01000001.1"/>
</dbReference>